<dbReference type="Pfam" id="PF17917">
    <property type="entry name" value="RT_RNaseH"/>
    <property type="match status" value="1"/>
</dbReference>
<evidence type="ECO:0000256" key="2">
    <source>
        <dbReference type="ARBA" id="ARBA00022695"/>
    </source>
</evidence>
<evidence type="ECO:0000256" key="6">
    <source>
        <dbReference type="ARBA" id="ARBA00022918"/>
    </source>
</evidence>
<dbReference type="Proteomes" id="UP001652660">
    <property type="component" value="Chromosome 9e"/>
</dbReference>
<evidence type="ECO:0000256" key="3">
    <source>
        <dbReference type="ARBA" id="ARBA00022722"/>
    </source>
</evidence>
<evidence type="ECO:0000256" key="1">
    <source>
        <dbReference type="ARBA" id="ARBA00022679"/>
    </source>
</evidence>
<dbReference type="Pfam" id="PF00665">
    <property type="entry name" value="rve"/>
    <property type="match status" value="1"/>
</dbReference>
<dbReference type="InterPro" id="IPR036397">
    <property type="entry name" value="RNaseH_sf"/>
</dbReference>
<dbReference type="Gene3D" id="3.30.70.270">
    <property type="match status" value="1"/>
</dbReference>
<dbReference type="PANTHER" id="PTHR34072:SF57">
    <property type="entry name" value="RNA-DIRECTED DNA POLYMERASE"/>
    <property type="match status" value="1"/>
</dbReference>
<dbReference type="CDD" id="cd09274">
    <property type="entry name" value="RNase_HI_RT_Ty3"/>
    <property type="match status" value="1"/>
</dbReference>
<feature type="compositionally biased region" description="Polar residues" evidence="7">
    <location>
        <begin position="601"/>
        <end position="612"/>
    </location>
</feature>
<dbReference type="InterPro" id="IPR043502">
    <property type="entry name" value="DNA/RNA_pol_sf"/>
</dbReference>
<keyword evidence="9" id="KW-1185">Reference proteome</keyword>
<dbReference type="InterPro" id="IPR043128">
    <property type="entry name" value="Rev_trsase/Diguanyl_cyclase"/>
</dbReference>
<accession>A0ABM4VQC4</accession>
<organism evidence="9 10">
    <name type="scientific">Coffea arabica</name>
    <name type="common">Arabian coffee</name>
    <dbReference type="NCBI Taxonomy" id="13443"/>
    <lineage>
        <taxon>Eukaryota</taxon>
        <taxon>Viridiplantae</taxon>
        <taxon>Streptophyta</taxon>
        <taxon>Embryophyta</taxon>
        <taxon>Tracheophyta</taxon>
        <taxon>Spermatophyta</taxon>
        <taxon>Magnoliopsida</taxon>
        <taxon>eudicotyledons</taxon>
        <taxon>Gunneridae</taxon>
        <taxon>Pentapetalae</taxon>
        <taxon>asterids</taxon>
        <taxon>lamiids</taxon>
        <taxon>Gentianales</taxon>
        <taxon>Rubiaceae</taxon>
        <taxon>Ixoroideae</taxon>
        <taxon>Gardenieae complex</taxon>
        <taxon>Bertiereae - Coffeeae clade</taxon>
        <taxon>Coffeeae</taxon>
        <taxon>Coffea</taxon>
    </lineage>
</organism>
<evidence type="ECO:0000256" key="4">
    <source>
        <dbReference type="ARBA" id="ARBA00022759"/>
    </source>
</evidence>
<evidence type="ECO:0000259" key="8">
    <source>
        <dbReference type="PROSITE" id="PS50994"/>
    </source>
</evidence>
<keyword evidence="4" id="KW-0255">Endonuclease</keyword>
<keyword evidence="1" id="KW-0808">Transferase</keyword>
<name>A0ABM4VQC4_COFAR</name>
<dbReference type="InterPro" id="IPR012337">
    <property type="entry name" value="RNaseH-like_sf"/>
</dbReference>
<keyword evidence="5" id="KW-0378">Hydrolase</keyword>
<gene>
    <name evidence="10" type="primary">LOC140014574</name>
</gene>
<evidence type="ECO:0000256" key="5">
    <source>
        <dbReference type="ARBA" id="ARBA00022801"/>
    </source>
</evidence>
<reference evidence="10" key="1">
    <citation type="submission" date="2025-08" db="UniProtKB">
        <authorList>
            <consortium name="RefSeq"/>
        </authorList>
    </citation>
    <scope>IDENTIFICATION</scope>
    <source>
        <tissue evidence="10">Leaves</tissue>
    </source>
</reference>
<dbReference type="PROSITE" id="PS50994">
    <property type="entry name" value="INTEGRASE"/>
    <property type="match status" value="1"/>
</dbReference>
<keyword evidence="3" id="KW-0540">Nuclease</keyword>
<dbReference type="RefSeq" id="XP_071921729.1">
    <property type="nucleotide sequence ID" value="XM_072065628.1"/>
</dbReference>
<evidence type="ECO:0000313" key="9">
    <source>
        <dbReference type="Proteomes" id="UP001652660"/>
    </source>
</evidence>
<sequence>MVEHEMILGHVVFSKGIEIDMAKIDIISVLPYSMSMQEVRSFLRHAGFYRRVIKDFSKIGAPLFQFLQKDVAFEFDDKCERAFDKLKELLTSSPIIQPPDWSLPFEIMCDASDHAVGAMLGQIVGKVAHVIYYASRALNGIQINYCTIEKELLAVIFTLEKFRSYLLDAKVIIFSDHAALRYLMTKKDVKPRLIRRILLLQEFDLEIKNKRGSENLVADYLSRIPVEEEKEPLRDTFPDEHLFSLNSQLPWYADLVNYLVTGNFSAVDYVSKWMEAKATRTNDSKVVAGFIKSNIYVLFGMPRAIVSDRETHFCNKTIAALFRRYGVLHKIPTSYHPQTNGQAETAYKTPIGMSSYRVVFEKSCHLPVEFEHKAFWAIKQCNMNLEEAGAHQKLDLQELEEIRNETYENALIYMESSRAFHDQQISRKTFVVGQMVLLYQSRLKLFPVFVGNCCLLLIGLTFGDNAFVELVKKFYATFEFDLPISYSVSTPNIIHFWLMGQEFHHSITDFNLVFGFIDPTHADSLEYAKSACDYVSPSSPAMDIFGRISCQMELLDIPCLEKMGLVRKSDSGWEITPPGSTRIPSRSSFVRSSIAGGDPDPSTSALPSGTDD</sequence>
<proteinExistence type="predicted"/>
<dbReference type="Gene3D" id="3.30.420.10">
    <property type="entry name" value="Ribonuclease H-like superfamily/Ribonuclease H"/>
    <property type="match status" value="1"/>
</dbReference>
<protein>
    <recommendedName>
        <fullName evidence="8">Integrase catalytic domain-containing protein</fullName>
    </recommendedName>
</protein>
<dbReference type="SUPFAM" id="SSF56672">
    <property type="entry name" value="DNA/RNA polymerases"/>
    <property type="match status" value="1"/>
</dbReference>
<feature type="domain" description="Integrase catalytic" evidence="8">
    <location>
        <begin position="234"/>
        <end position="349"/>
    </location>
</feature>
<dbReference type="InterPro" id="IPR041373">
    <property type="entry name" value="RT_RNaseH"/>
</dbReference>
<keyword evidence="6" id="KW-0695">RNA-directed DNA polymerase</keyword>
<feature type="region of interest" description="Disordered" evidence="7">
    <location>
        <begin position="574"/>
        <end position="612"/>
    </location>
</feature>
<evidence type="ECO:0000313" key="10">
    <source>
        <dbReference type="RefSeq" id="XP_071921729.1"/>
    </source>
</evidence>
<dbReference type="GeneID" id="140014574"/>
<evidence type="ECO:0000256" key="7">
    <source>
        <dbReference type="SAM" id="MobiDB-lite"/>
    </source>
</evidence>
<dbReference type="PANTHER" id="PTHR34072">
    <property type="entry name" value="ENZYMATIC POLYPROTEIN-RELATED"/>
    <property type="match status" value="1"/>
</dbReference>
<keyword evidence="2" id="KW-0548">Nucleotidyltransferase</keyword>
<dbReference type="InterPro" id="IPR001584">
    <property type="entry name" value="Integrase_cat-core"/>
</dbReference>
<dbReference type="SUPFAM" id="SSF53098">
    <property type="entry name" value="Ribonuclease H-like"/>
    <property type="match status" value="1"/>
</dbReference>
<feature type="compositionally biased region" description="Polar residues" evidence="7">
    <location>
        <begin position="578"/>
        <end position="591"/>
    </location>
</feature>